<reference evidence="14 15" key="1">
    <citation type="submission" date="2019-02" db="EMBL/GenBank/DDBJ databases">
        <title>Marinobacter halodurans sp. nov., a marine bacterium isolated from sea tidal flat.</title>
        <authorList>
            <person name="Yoo Y."/>
            <person name="Lee D.W."/>
            <person name="Kim B.S."/>
            <person name="Kim J.-J."/>
        </authorList>
    </citation>
    <scope>NUCLEOTIDE SEQUENCE [LARGE SCALE GENOMIC DNA]</scope>
    <source>
        <strain evidence="14 15">YJ-S3-2</strain>
    </source>
</reference>
<keyword evidence="5" id="KW-0808">Transferase</keyword>
<dbReference type="Pfam" id="PF00512">
    <property type="entry name" value="HisKA"/>
    <property type="match status" value="1"/>
</dbReference>
<dbReference type="Proteomes" id="UP000313645">
    <property type="component" value="Unassembled WGS sequence"/>
</dbReference>
<comment type="subcellular location">
    <subcellularLocation>
        <location evidence="2">Membrane</location>
    </subcellularLocation>
</comment>
<comment type="catalytic activity">
    <reaction evidence="1">
        <text>ATP + protein L-histidine = ADP + protein N-phospho-L-histidine.</text>
        <dbReference type="EC" id="2.7.13.3"/>
    </reaction>
</comment>
<evidence type="ECO:0000256" key="10">
    <source>
        <dbReference type="ARBA" id="ARBA00023136"/>
    </source>
</evidence>
<dbReference type="SUPFAM" id="SSF49344">
    <property type="entry name" value="CBD9-like"/>
    <property type="match status" value="1"/>
</dbReference>
<dbReference type="Gene3D" id="3.30.565.10">
    <property type="entry name" value="Histidine kinase-like ATPase, C-terminal domain"/>
    <property type="match status" value="1"/>
</dbReference>
<keyword evidence="6 11" id="KW-0812">Transmembrane</keyword>
<evidence type="ECO:0000256" key="2">
    <source>
        <dbReference type="ARBA" id="ARBA00004370"/>
    </source>
</evidence>
<evidence type="ECO:0000256" key="4">
    <source>
        <dbReference type="ARBA" id="ARBA00022553"/>
    </source>
</evidence>
<dbReference type="InterPro" id="IPR003660">
    <property type="entry name" value="HAMP_dom"/>
</dbReference>
<dbReference type="CDD" id="cd06225">
    <property type="entry name" value="HAMP"/>
    <property type="match status" value="1"/>
</dbReference>
<dbReference type="SMART" id="SM00387">
    <property type="entry name" value="HATPase_c"/>
    <property type="match status" value="1"/>
</dbReference>
<dbReference type="SUPFAM" id="SSF55874">
    <property type="entry name" value="ATPase domain of HSP90 chaperone/DNA topoisomerase II/histidine kinase"/>
    <property type="match status" value="1"/>
</dbReference>
<dbReference type="InterPro" id="IPR050428">
    <property type="entry name" value="TCS_sensor_his_kinase"/>
</dbReference>
<dbReference type="InterPro" id="IPR003661">
    <property type="entry name" value="HisK_dim/P_dom"/>
</dbReference>
<evidence type="ECO:0000256" key="1">
    <source>
        <dbReference type="ARBA" id="ARBA00000085"/>
    </source>
</evidence>
<proteinExistence type="predicted"/>
<dbReference type="EC" id="2.7.13.3" evidence="3"/>
<evidence type="ECO:0000313" key="14">
    <source>
        <dbReference type="EMBL" id="TBW55505.1"/>
    </source>
</evidence>
<feature type="domain" description="HAMP" evidence="13">
    <location>
        <begin position="399"/>
        <end position="454"/>
    </location>
</feature>
<feature type="domain" description="Histidine kinase" evidence="12">
    <location>
        <begin position="462"/>
        <end position="675"/>
    </location>
</feature>
<dbReference type="InterPro" id="IPR003594">
    <property type="entry name" value="HATPase_dom"/>
</dbReference>
<dbReference type="SMART" id="SM00388">
    <property type="entry name" value="HisKA"/>
    <property type="match status" value="1"/>
</dbReference>
<evidence type="ECO:0000256" key="5">
    <source>
        <dbReference type="ARBA" id="ARBA00022679"/>
    </source>
</evidence>
<evidence type="ECO:0000313" key="15">
    <source>
        <dbReference type="Proteomes" id="UP000313645"/>
    </source>
</evidence>
<evidence type="ECO:0000256" key="6">
    <source>
        <dbReference type="ARBA" id="ARBA00022692"/>
    </source>
</evidence>
<keyword evidence="7 14" id="KW-0418">Kinase</keyword>
<name>A0ABY1ZK12_9GAMM</name>
<keyword evidence="10 11" id="KW-0472">Membrane</keyword>
<dbReference type="InterPro" id="IPR005467">
    <property type="entry name" value="His_kinase_dom"/>
</dbReference>
<dbReference type="Pfam" id="PF02518">
    <property type="entry name" value="HATPase_c"/>
    <property type="match status" value="1"/>
</dbReference>
<evidence type="ECO:0000259" key="12">
    <source>
        <dbReference type="PROSITE" id="PS50109"/>
    </source>
</evidence>
<keyword evidence="9" id="KW-0902">Two-component regulatory system</keyword>
<dbReference type="SMART" id="SM00304">
    <property type="entry name" value="HAMP"/>
    <property type="match status" value="1"/>
</dbReference>
<dbReference type="CDD" id="cd00082">
    <property type="entry name" value="HisKA"/>
    <property type="match status" value="1"/>
</dbReference>
<dbReference type="PROSITE" id="PS50109">
    <property type="entry name" value="HIS_KIN"/>
    <property type="match status" value="1"/>
</dbReference>
<evidence type="ECO:0000259" key="13">
    <source>
        <dbReference type="PROSITE" id="PS50885"/>
    </source>
</evidence>
<dbReference type="InterPro" id="IPR004358">
    <property type="entry name" value="Sig_transdc_His_kin-like_C"/>
</dbReference>
<dbReference type="PANTHER" id="PTHR45436:SF5">
    <property type="entry name" value="SENSOR HISTIDINE KINASE TRCS"/>
    <property type="match status" value="1"/>
</dbReference>
<dbReference type="SUPFAM" id="SSF47384">
    <property type="entry name" value="Homodimeric domain of signal transducing histidine kinase"/>
    <property type="match status" value="1"/>
</dbReference>
<gene>
    <name evidence="14" type="ORF">EZI54_11585</name>
</gene>
<sequence>MTLKRQLLIACLLVLLIPWAGLQFVLELDSALRAQATEQLARQSARLQHLIENDRASLNALPAPDQRLLYAQPLSRALFIDGYGDDWPSWDEDTDSAYASPISAQDPVQWRAAVDDQSLYLLIRVRQAPGRYFNPGDPEAPHAHLRLYLNDDGHTITREIRTPAPGPVVGAAPQGGPGDYRVTGVWQATAQGYQVELCMPRPTLDSEIGFEVWHPDASLSDGYRVLGHMGYDAGHHLPHLLYPLTVLGGEIQPLLGSGQRALLLHDKGWVLVDSQGPSQEDTTDFDSLGPGQIVEQIALNGLRALLRRFQPDPAPLPEAAPRYAVTTIPEQGLVRHGDEESALVYRRTLTTPSGAPVTLVLEQSLKDILALSGDTLGRVIVRSVLFVSLLVLTLLGYASWLSWRITRLQRSVAATVDAEGRLLKRIPESRAGDELGELSRQFSRLIDNLHGYTDYLESFARRLSHELKTPVAVVRSSLENLRHDTPDIAGSPYIDRANQATDRLSQILQGMSEAARLEKSFEQVERETFDLADVAAQATAAYQSLDPDHTIRYEGPTSGCPVVGSPELLVQLLDKLVDNARDFTPTGGLIEVRLEDRDAVWHLQVFNAGAQLPAHLTSEIFSPFVSLREGQQDGHLGQGLQIVRLITDYHGGHISARNVSDPDGVVFDLLLPRGTANQPAA</sequence>
<keyword evidence="15" id="KW-1185">Reference proteome</keyword>
<dbReference type="InterPro" id="IPR036097">
    <property type="entry name" value="HisK_dim/P_sf"/>
</dbReference>
<evidence type="ECO:0000256" key="8">
    <source>
        <dbReference type="ARBA" id="ARBA00022989"/>
    </source>
</evidence>
<keyword evidence="4" id="KW-0597">Phosphoprotein</keyword>
<feature type="transmembrane region" description="Helical" evidence="11">
    <location>
        <begin position="379"/>
        <end position="400"/>
    </location>
</feature>
<dbReference type="InterPro" id="IPR036890">
    <property type="entry name" value="HATPase_C_sf"/>
</dbReference>
<comment type="caution">
    <text evidence="14">The sequence shown here is derived from an EMBL/GenBank/DDBJ whole genome shotgun (WGS) entry which is preliminary data.</text>
</comment>
<accession>A0ABY1ZK12</accession>
<dbReference type="PANTHER" id="PTHR45436">
    <property type="entry name" value="SENSOR HISTIDINE KINASE YKOH"/>
    <property type="match status" value="1"/>
</dbReference>
<dbReference type="EMBL" id="SJDL01000016">
    <property type="protein sequence ID" value="TBW55505.1"/>
    <property type="molecule type" value="Genomic_DNA"/>
</dbReference>
<evidence type="ECO:0000256" key="11">
    <source>
        <dbReference type="SAM" id="Phobius"/>
    </source>
</evidence>
<dbReference type="GO" id="GO:0016301">
    <property type="term" value="F:kinase activity"/>
    <property type="evidence" value="ECO:0007669"/>
    <property type="project" value="UniProtKB-KW"/>
</dbReference>
<dbReference type="PROSITE" id="PS50885">
    <property type="entry name" value="HAMP"/>
    <property type="match status" value="1"/>
</dbReference>
<evidence type="ECO:0000256" key="7">
    <source>
        <dbReference type="ARBA" id="ARBA00022777"/>
    </source>
</evidence>
<dbReference type="PRINTS" id="PR00344">
    <property type="entry name" value="BCTRLSENSOR"/>
</dbReference>
<dbReference type="Gene3D" id="1.10.287.130">
    <property type="match status" value="1"/>
</dbReference>
<dbReference type="Gene3D" id="6.10.340.10">
    <property type="match status" value="1"/>
</dbReference>
<evidence type="ECO:0000256" key="9">
    <source>
        <dbReference type="ARBA" id="ARBA00023012"/>
    </source>
</evidence>
<protein>
    <recommendedName>
        <fullName evidence="3">histidine kinase</fullName>
        <ecNumber evidence="3">2.7.13.3</ecNumber>
    </recommendedName>
</protein>
<evidence type="ECO:0000256" key="3">
    <source>
        <dbReference type="ARBA" id="ARBA00012438"/>
    </source>
</evidence>
<organism evidence="14 15">
    <name type="scientific">Marinobacter halodurans</name>
    <dbReference type="NCBI Taxonomy" id="2528979"/>
    <lineage>
        <taxon>Bacteria</taxon>
        <taxon>Pseudomonadati</taxon>
        <taxon>Pseudomonadota</taxon>
        <taxon>Gammaproteobacteria</taxon>
        <taxon>Pseudomonadales</taxon>
        <taxon>Marinobacteraceae</taxon>
        <taxon>Marinobacter</taxon>
    </lineage>
</organism>
<keyword evidence="8 11" id="KW-1133">Transmembrane helix</keyword>